<dbReference type="GO" id="GO:0003723">
    <property type="term" value="F:RNA binding"/>
    <property type="evidence" value="ECO:0007669"/>
    <property type="project" value="TreeGrafter"/>
</dbReference>
<feature type="compositionally biased region" description="Basic and acidic residues" evidence="1">
    <location>
        <begin position="79"/>
        <end position="95"/>
    </location>
</feature>
<dbReference type="PANTHER" id="PTHR18034">
    <property type="entry name" value="CELL CYCLE CONTROL PROTEIN CWF22-RELATED"/>
    <property type="match status" value="1"/>
</dbReference>
<gene>
    <name evidence="2" type="ORF">JBS370_LOCUS38169</name>
</gene>
<dbReference type="PANTHER" id="PTHR18034:SF3">
    <property type="entry name" value="PRE-MRNA-SPLICING FACTOR CWC22 HOMOLOG"/>
    <property type="match status" value="1"/>
</dbReference>
<comment type="caution">
    <text evidence="2">The sequence shown here is derived from an EMBL/GenBank/DDBJ whole genome shotgun (WGS) entry which is preliminary data.</text>
</comment>
<dbReference type="InterPro" id="IPR050781">
    <property type="entry name" value="CWC22_splicing_factor"/>
</dbReference>
<reference evidence="2" key="1">
    <citation type="submission" date="2021-02" db="EMBL/GenBank/DDBJ databases">
        <authorList>
            <person name="Nowell W R."/>
        </authorList>
    </citation>
    <scope>NUCLEOTIDE SEQUENCE</scope>
</reference>
<evidence type="ECO:0000256" key="1">
    <source>
        <dbReference type="SAM" id="MobiDB-lite"/>
    </source>
</evidence>
<name>A0A820DVC7_9BILA</name>
<sequence>MFIFSLKERKGEDQLKENPAIPTGHNLVDENYQYTYILTLDDTFQYDSKYEENDEQYNVIRERILNENQSSSFVTDDEGDRKKDNFNEEEKEKQQETNLAALRQKIYSPIQTNITFEECAYKLLRMNLRHEQDIGCACG</sequence>
<dbReference type="Proteomes" id="UP000663836">
    <property type="component" value="Unassembled WGS sequence"/>
</dbReference>
<dbReference type="GO" id="GO:0071013">
    <property type="term" value="C:catalytic step 2 spliceosome"/>
    <property type="evidence" value="ECO:0007669"/>
    <property type="project" value="TreeGrafter"/>
</dbReference>
<dbReference type="EMBL" id="CAJOBD010019928">
    <property type="protein sequence ID" value="CAF4237673.1"/>
    <property type="molecule type" value="Genomic_DNA"/>
</dbReference>
<organism evidence="2 3">
    <name type="scientific">Rotaria sordida</name>
    <dbReference type="NCBI Taxonomy" id="392033"/>
    <lineage>
        <taxon>Eukaryota</taxon>
        <taxon>Metazoa</taxon>
        <taxon>Spiralia</taxon>
        <taxon>Gnathifera</taxon>
        <taxon>Rotifera</taxon>
        <taxon>Eurotatoria</taxon>
        <taxon>Bdelloidea</taxon>
        <taxon>Philodinida</taxon>
        <taxon>Philodinidae</taxon>
        <taxon>Rotaria</taxon>
    </lineage>
</organism>
<feature type="non-terminal residue" evidence="2">
    <location>
        <position position="1"/>
    </location>
</feature>
<evidence type="ECO:0000313" key="3">
    <source>
        <dbReference type="Proteomes" id="UP000663836"/>
    </source>
</evidence>
<protein>
    <submittedName>
        <fullName evidence="2">Uncharacterized protein</fullName>
    </submittedName>
</protein>
<proteinExistence type="predicted"/>
<dbReference type="AlphaFoldDB" id="A0A820DVC7"/>
<feature type="region of interest" description="Disordered" evidence="1">
    <location>
        <begin position="68"/>
        <end position="97"/>
    </location>
</feature>
<evidence type="ECO:0000313" key="2">
    <source>
        <dbReference type="EMBL" id="CAF4237673.1"/>
    </source>
</evidence>
<dbReference type="GO" id="GO:0000398">
    <property type="term" value="P:mRNA splicing, via spliceosome"/>
    <property type="evidence" value="ECO:0007669"/>
    <property type="project" value="TreeGrafter"/>
</dbReference>
<accession>A0A820DVC7</accession>